<dbReference type="PANTHER" id="PTHR47331">
    <property type="entry name" value="PHD-TYPE DOMAIN-CONTAINING PROTEIN"/>
    <property type="match status" value="1"/>
</dbReference>
<evidence type="ECO:0000313" key="2">
    <source>
        <dbReference type="Proteomes" id="UP001174136"/>
    </source>
</evidence>
<protein>
    <recommendedName>
        <fullName evidence="3">Integrase catalytic domain-containing protein</fullName>
    </recommendedName>
</protein>
<dbReference type="InterPro" id="IPR012337">
    <property type="entry name" value="RNaseH-like_sf"/>
</dbReference>
<dbReference type="Gene3D" id="3.30.420.10">
    <property type="entry name" value="Ribonuclease H-like superfamily/Ribonuclease H"/>
    <property type="match status" value="1"/>
</dbReference>
<accession>A0AA47M8R4</accession>
<dbReference type="InterPro" id="IPR036397">
    <property type="entry name" value="RNaseH_sf"/>
</dbReference>
<dbReference type="SUPFAM" id="SSF53098">
    <property type="entry name" value="Ribonuclease H-like"/>
    <property type="match status" value="1"/>
</dbReference>
<reference evidence="1" key="1">
    <citation type="journal article" date="2023" name="Front. Mar. Sci.">
        <title>A new Merluccius polli reference genome to investigate the effects of global change in West African waters.</title>
        <authorList>
            <person name="Mateo J.L."/>
            <person name="Blanco-Fernandez C."/>
            <person name="Garcia-Vazquez E."/>
            <person name="Machado-Schiaffino G."/>
        </authorList>
    </citation>
    <scope>NUCLEOTIDE SEQUENCE</scope>
    <source>
        <strain evidence="1">C29</strain>
        <tissue evidence="1">Fin</tissue>
    </source>
</reference>
<dbReference type="Proteomes" id="UP001174136">
    <property type="component" value="Unassembled WGS sequence"/>
</dbReference>
<dbReference type="GO" id="GO:0003676">
    <property type="term" value="F:nucleic acid binding"/>
    <property type="evidence" value="ECO:0007669"/>
    <property type="project" value="InterPro"/>
</dbReference>
<comment type="caution">
    <text evidence="1">The sequence shown here is derived from an EMBL/GenBank/DDBJ whole genome shotgun (WGS) entry which is preliminary data.</text>
</comment>
<name>A0AA47M8R4_MERPO</name>
<keyword evidence="2" id="KW-1185">Reference proteome</keyword>
<evidence type="ECO:0008006" key="3">
    <source>
        <dbReference type="Google" id="ProtNLM"/>
    </source>
</evidence>
<dbReference type="EMBL" id="JAOPHQ010005408">
    <property type="protein sequence ID" value="KAK0135747.1"/>
    <property type="molecule type" value="Genomic_DNA"/>
</dbReference>
<gene>
    <name evidence="1" type="ORF">N1851_028371</name>
</gene>
<dbReference type="AlphaFoldDB" id="A0AA47M8R4"/>
<organism evidence="1 2">
    <name type="scientific">Merluccius polli</name>
    <name type="common">Benguela hake</name>
    <name type="synonym">Merluccius cadenati</name>
    <dbReference type="NCBI Taxonomy" id="89951"/>
    <lineage>
        <taxon>Eukaryota</taxon>
        <taxon>Metazoa</taxon>
        <taxon>Chordata</taxon>
        <taxon>Craniata</taxon>
        <taxon>Vertebrata</taxon>
        <taxon>Euteleostomi</taxon>
        <taxon>Actinopterygii</taxon>
        <taxon>Neopterygii</taxon>
        <taxon>Teleostei</taxon>
        <taxon>Neoteleostei</taxon>
        <taxon>Acanthomorphata</taxon>
        <taxon>Zeiogadaria</taxon>
        <taxon>Gadariae</taxon>
        <taxon>Gadiformes</taxon>
        <taxon>Gadoidei</taxon>
        <taxon>Merlucciidae</taxon>
        <taxon>Merluccius</taxon>
    </lineage>
</organism>
<evidence type="ECO:0000313" key="1">
    <source>
        <dbReference type="EMBL" id="KAK0135747.1"/>
    </source>
</evidence>
<sequence length="147" mass="16784">MPNMVDLPSAHLRLHKPPFWSTGVDCFRPFAIKLGRWGEKCWGILLKCLTTRCLHLDLLESLDTNAFLISLKRFISRRSKPFEILADKGTNFRSGDTKLEEGCRAMGPTLQDQQLDQQIFNFNPPGAPHFGGTWEREIKSLKTALRV</sequence>
<proteinExistence type="predicted"/>